<organism evidence="1 2">
    <name type="scientific">Colletotrichum chrysophilum</name>
    <dbReference type="NCBI Taxonomy" id="1836956"/>
    <lineage>
        <taxon>Eukaryota</taxon>
        <taxon>Fungi</taxon>
        <taxon>Dikarya</taxon>
        <taxon>Ascomycota</taxon>
        <taxon>Pezizomycotina</taxon>
        <taxon>Sordariomycetes</taxon>
        <taxon>Hypocreomycetidae</taxon>
        <taxon>Glomerellales</taxon>
        <taxon>Glomerellaceae</taxon>
        <taxon>Colletotrichum</taxon>
        <taxon>Colletotrichum gloeosporioides species complex</taxon>
    </lineage>
</organism>
<dbReference type="EMBL" id="JAQOWY010000466">
    <property type="protein sequence ID" value="KAK1841647.1"/>
    <property type="molecule type" value="Genomic_DNA"/>
</dbReference>
<gene>
    <name evidence="1" type="ORF">CCHR01_15715</name>
</gene>
<reference evidence="1" key="1">
    <citation type="submission" date="2023-01" db="EMBL/GenBank/DDBJ databases">
        <title>Colletotrichum chrysophilum M932 genome sequence.</title>
        <authorList>
            <person name="Baroncelli R."/>
        </authorList>
    </citation>
    <scope>NUCLEOTIDE SEQUENCE</scope>
    <source>
        <strain evidence="1">M932</strain>
    </source>
</reference>
<dbReference type="AlphaFoldDB" id="A0AAD9A5T6"/>
<comment type="caution">
    <text evidence="1">The sequence shown here is derived from an EMBL/GenBank/DDBJ whole genome shotgun (WGS) entry which is preliminary data.</text>
</comment>
<protein>
    <submittedName>
        <fullName evidence="1">Uncharacterized protein</fullName>
    </submittedName>
</protein>
<evidence type="ECO:0000313" key="2">
    <source>
        <dbReference type="Proteomes" id="UP001243330"/>
    </source>
</evidence>
<name>A0AAD9A5T6_9PEZI</name>
<dbReference type="Proteomes" id="UP001243330">
    <property type="component" value="Unassembled WGS sequence"/>
</dbReference>
<evidence type="ECO:0000313" key="1">
    <source>
        <dbReference type="EMBL" id="KAK1841647.1"/>
    </source>
</evidence>
<accession>A0AAD9A5T6</accession>
<proteinExistence type="predicted"/>
<sequence>MFGMTKICPSPLSSCYSRCVDTPDRYHIESIEALSYQLMPADDLTDLTQKTSQSSGWVRLIYHSCFCVCYLKPAVTHKETSKWDFCRSWYLRIAIGLLLTSQQDGTGAMNVPNKASLTRL</sequence>
<keyword evidence="2" id="KW-1185">Reference proteome</keyword>